<protein>
    <recommendedName>
        <fullName evidence="4">N-acetylgalactosaminide beta-1,3-galactosyltransferase</fullName>
        <ecNumber evidence="4">2.4.1.122</ecNumber>
    </recommendedName>
</protein>
<dbReference type="EC" id="2.4.1.122" evidence="4"/>
<evidence type="ECO:0000256" key="5">
    <source>
        <dbReference type="ARBA" id="ARBA00022676"/>
    </source>
</evidence>
<keyword evidence="8" id="KW-0547">Nucleotide-binding</keyword>
<dbReference type="InterPro" id="IPR003378">
    <property type="entry name" value="Fringe-like_glycosylTrfase"/>
</dbReference>
<evidence type="ECO:0000256" key="8">
    <source>
        <dbReference type="ARBA" id="ARBA00022741"/>
    </source>
</evidence>
<comment type="caution">
    <text evidence="13">The sequence shown here is derived from an EMBL/GenBank/DDBJ whole genome shotgun (WGS) entry which is preliminary data.</text>
</comment>
<evidence type="ECO:0000313" key="13">
    <source>
        <dbReference type="EMBL" id="KAL1495855.1"/>
    </source>
</evidence>
<evidence type="ECO:0000256" key="6">
    <source>
        <dbReference type="ARBA" id="ARBA00022679"/>
    </source>
</evidence>
<evidence type="ECO:0000313" key="14">
    <source>
        <dbReference type="Proteomes" id="UP001515480"/>
    </source>
</evidence>
<proteinExistence type="inferred from homology"/>
<keyword evidence="11" id="KW-0472">Membrane</keyword>
<keyword evidence="5" id="KW-0328">Glycosyltransferase</keyword>
<keyword evidence="14" id="KW-1185">Reference proteome</keyword>
<keyword evidence="6" id="KW-0808">Transferase</keyword>
<dbReference type="GO" id="GO:0016263">
    <property type="term" value="F:glycoprotein-N-acetylgalactosamine 3-beta-galactosyltransferase activity"/>
    <property type="evidence" value="ECO:0007669"/>
    <property type="project" value="UniProtKB-EC"/>
</dbReference>
<evidence type="ECO:0000259" key="12">
    <source>
        <dbReference type="Pfam" id="PF02434"/>
    </source>
</evidence>
<evidence type="ECO:0000256" key="2">
    <source>
        <dbReference type="ARBA" id="ARBA00004922"/>
    </source>
</evidence>
<dbReference type="Proteomes" id="UP001515480">
    <property type="component" value="Unassembled WGS sequence"/>
</dbReference>
<reference evidence="13 14" key="1">
    <citation type="journal article" date="2024" name="Science">
        <title>Giant polyketide synthase enzymes in the biosynthesis of giant marine polyether toxins.</title>
        <authorList>
            <person name="Fallon T.R."/>
            <person name="Shende V.V."/>
            <person name="Wierzbicki I.H."/>
            <person name="Pendleton A.L."/>
            <person name="Watervoot N.F."/>
            <person name="Auber R.P."/>
            <person name="Gonzalez D.J."/>
            <person name="Wisecaver J.H."/>
            <person name="Moore B.S."/>
        </authorList>
    </citation>
    <scope>NUCLEOTIDE SEQUENCE [LARGE SCALE GENOMIC DNA]</scope>
    <source>
        <strain evidence="13 14">12B1</strain>
    </source>
</reference>
<evidence type="ECO:0000256" key="7">
    <source>
        <dbReference type="ARBA" id="ARBA00022692"/>
    </source>
</evidence>
<accession>A0AB34ICI2</accession>
<dbReference type="PANTHER" id="PTHR23033">
    <property type="entry name" value="BETA1,3-GALACTOSYLTRANSFERASE"/>
    <property type="match status" value="1"/>
</dbReference>
<feature type="domain" description="Fringe-like glycosyltransferase" evidence="12">
    <location>
        <begin position="163"/>
        <end position="267"/>
    </location>
</feature>
<dbReference type="InterPro" id="IPR026050">
    <property type="entry name" value="C1GALT1/C1GALT1_chp1"/>
</dbReference>
<dbReference type="Gene3D" id="3.90.550.50">
    <property type="match status" value="1"/>
</dbReference>
<dbReference type="GO" id="GO:0000166">
    <property type="term" value="F:nucleotide binding"/>
    <property type="evidence" value="ECO:0007669"/>
    <property type="project" value="UniProtKB-KW"/>
</dbReference>
<evidence type="ECO:0000256" key="10">
    <source>
        <dbReference type="ARBA" id="ARBA00022989"/>
    </source>
</evidence>
<comment type="subcellular location">
    <subcellularLocation>
        <location evidence="1">Membrane</location>
        <topology evidence="1">Single-pass type II membrane protein</topology>
    </subcellularLocation>
</comment>
<dbReference type="Pfam" id="PF02434">
    <property type="entry name" value="Fringe"/>
    <property type="match status" value="1"/>
</dbReference>
<keyword evidence="7" id="KW-0812">Transmembrane</keyword>
<evidence type="ECO:0000256" key="1">
    <source>
        <dbReference type="ARBA" id="ARBA00004606"/>
    </source>
</evidence>
<keyword evidence="10" id="KW-1133">Transmembrane helix</keyword>
<keyword evidence="9" id="KW-0735">Signal-anchor</keyword>
<comment type="pathway">
    <text evidence="2">Protein modification; protein glycosylation.</text>
</comment>
<sequence>MRIPVLQEVRGDGSQEACSMTELRMLSLPVVVATIVSSRGRAWPGSTLTGCFGHRARDWRDAALSVRHCLAYTDDEKHSPSRLPAGMRLVRPSEYMTGMPAGPVDCCSFSDSSGTVPRTDEPSDASSRMFFCSPHRKSTLRAQYRFIPALAHARRVFHHEWRDGRLKWLILADDDSHLNLASLAEQLHKVDPNRAVLLGDVVKWHHAPWWHDPEHRFGTDGGFFACGGAGSILSRTAILAADLTGCAHWFGEGCFQSDWMIGKCFEQAGVAALREYSCGLCENACKKSMHRLLRSVQAKISQGVCAFAQFEARVMRECNVSSRSLSLGLQICDQAFRLAISHGFPRNASRTACKTRLIP</sequence>
<organism evidence="13 14">
    <name type="scientific">Prymnesium parvum</name>
    <name type="common">Toxic golden alga</name>
    <dbReference type="NCBI Taxonomy" id="97485"/>
    <lineage>
        <taxon>Eukaryota</taxon>
        <taxon>Haptista</taxon>
        <taxon>Haptophyta</taxon>
        <taxon>Prymnesiophyceae</taxon>
        <taxon>Prymnesiales</taxon>
        <taxon>Prymnesiaceae</taxon>
        <taxon>Prymnesium</taxon>
    </lineage>
</organism>
<comment type="similarity">
    <text evidence="3">Belongs to the glycosyltransferase 31 family. Beta3-Gal-T subfamily.</text>
</comment>
<gene>
    <name evidence="13" type="ORF">AB1Y20_014499</name>
</gene>
<dbReference type="GO" id="GO:0016020">
    <property type="term" value="C:membrane"/>
    <property type="evidence" value="ECO:0007669"/>
    <property type="project" value="UniProtKB-SubCell"/>
</dbReference>
<evidence type="ECO:0000256" key="3">
    <source>
        <dbReference type="ARBA" id="ARBA00006462"/>
    </source>
</evidence>
<name>A0AB34ICI2_PRYPA</name>
<dbReference type="AlphaFoldDB" id="A0AB34ICI2"/>
<evidence type="ECO:0000256" key="9">
    <source>
        <dbReference type="ARBA" id="ARBA00022968"/>
    </source>
</evidence>
<evidence type="ECO:0000256" key="11">
    <source>
        <dbReference type="ARBA" id="ARBA00023136"/>
    </source>
</evidence>
<evidence type="ECO:0000256" key="4">
    <source>
        <dbReference type="ARBA" id="ARBA00012557"/>
    </source>
</evidence>
<dbReference type="EMBL" id="JBGBPQ010000030">
    <property type="protein sequence ID" value="KAL1495855.1"/>
    <property type="molecule type" value="Genomic_DNA"/>
</dbReference>